<evidence type="ECO:0000256" key="4">
    <source>
        <dbReference type="ARBA" id="ARBA00034320"/>
    </source>
</evidence>
<reference evidence="8 9" key="1">
    <citation type="journal article" date="2022" name="Int. J. Syst. Evol. Microbiol.">
        <title>Pseudomonas aegrilactucae sp. nov. and Pseudomonas morbosilactucae sp. nov., pathogens causing bacterial rot of lettuce in Japan.</title>
        <authorList>
            <person name="Sawada H."/>
            <person name="Fujikawa T."/>
            <person name="Satou M."/>
        </authorList>
    </citation>
    <scope>NUCLEOTIDE SEQUENCE [LARGE SCALE GENOMIC DNA]</scope>
    <source>
        <strain evidence="8 9">MAFF 302030</strain>
    </source>
</reference>
<reference evidence="8 9" key="2">
    <citation type="journal article" date="2023" name="Plant Pathol.">
        <title>Dismantling and reorganizing Pseudomonas marginalis sensu#lato.</title>
        <authorList>
            <person name="Sawada H."/>
            <person name="Fujikawa T."/>
            <person name="Satou M."/>
        </authorList>
    </citation>
    <scope>NUCLEOTIDE SEQUENCE [LARGE SCALE GENOMIC DNA]</scope>
    <source>
        <strain evidence="8 9">MAFF 302030</strain>
    </source>
</reference>
<evidence type="ECO:0000256" key="3">
    <source>
        <dbReference type="ARBA" id="ARBA00023186"/>
    </source>
</evidence>
<dbReference type="Proteomes" id="UP001155059">
    <property type="component" value="Unassembled WGS sequence"/>
</dbReference>
<dbReference type="Gene3D" id="3.30.1220.10">
    <property type="entry name" value="CobW-like, C-terminal domain"/>
    <property type="match status" value="1"/>
</dbReference>
<dbReference type="InterPro" id="IPR011629">
    <property type="entry name" value="CobW-like_C"/>
</dbReference>
<evidence type="ECO:0000256" key="2">
    <source>
        <dbReference type="ARBA" id="ARBA00022801"/>
    </source>
</evidence>
<dbReference type="Pfam" id="PF07683">
    <property type="entry name" value="CobW_C"/>
    <property type="match status" value="1"/>
</dbReference>
<comment type="catalytic activity">
    <reaction evidence="6">
        <text>GTP + H2O = GDP + phosphate + H(+)</text>
        <dbReference type="Rhea" id="RHEA:19669"/>
        <dbReference type="ChEBI" id="CHEBI:15377"/>
        <dbReference type="ChEBI" id="CHEBI:15378"/>
        <dbReference type="ChEBI" id="CHEBI:37565"/>
        <dbReference type="ChEBI" id="CHEBI:43474"/>
        <dbReference type="ChEBI" id="CHEBI:58189"/>
    </reaction>
    <physiologicalReaction direction="left-to-right" evidence="6">
        <dbReference type="Rhea" id="RHEA:19670"/>
    </physiologicalReaction>
</comment>
<protein>
    <submittedName>
        <fullName evidence="8">GTP-binding protein</fullName>
    </submittedName>
</protein>
<dbReference type="InterPro" id="IPR003495">
    <property type="entry name" value="CobW/HypB/UreG_nucleotide-bd"/>
</dbReference>
<comment type="function">
    <text evidence="5">Zinc chaperone that directly transfers zinc cofactor to target proteins, thereby activating them. Zinc is transferred from the CXCC motif in the GTPase domain to the zinc binding site in target proteins in a process requiring GTP hydrolysis.</text>
</comment>
<sequence length="401" mass="44421">MSNHALPIRLPVTVLSGFLGAGKTTVLNHILRNRAGLRVAVIVNDMSEVNIDADEVQRSVALHRGSDELVEMSNGCICCTLRADLLEQISQLARQQRFDYLLIESTGISEPMPVAETFAFLDPQGFSLSELARLDTLVTVVDGSRFQALLASTEILADGQKPLCDLLIEQVEYANTILVSRLDLIGEEGFLALRAVLAGLNPGAQILPMAHGAIDLSQVLGTRRFDLPSLAQSPGWMRHLEAVDEPPSEADSYGIASWVYRERAPFHPQRLLDFLQRPWANGRLLRSKGYFWVASQHLHIGLLAQSAGQFFWESVGRWWAFIDQAQWPQDGYRRQGIQAKWHDIVGDCRQELVFIGQGLDLERLQRELDACLLSTEEILAGPQAWSGLPGAAAFQPPQVAP</sequence>
<dbReference type="CDD" id="cd03112">
    <property type="entry name" value="CobW-like"/>
    <property type="match status" value="1"/>
</dbReference>
<dbReference type="Gene3D" id="3.40.50.300">
    <property type="entry name" value="P-loop containing nucleotide triphosphate hydrolases"/>
    <property type="match status" value="1"/>
</dbReference>
<dbReference type="AlphaFoldDB" id="A0A9X1YUS7"/>
<organism evidence="8 9">
    <name type="scientific">Pseudomonas morbosilactucae</name>
    <dbReference type="NCBI Taxonomy" id="2938197"/>
    <lineage>
        <taxon>Bacteria</taxon>
        <taxon>Pseudomonadati</taxon>
        <taxon>Pseudomonadota</taxon>
        <taxon>Gammaproteobacteria</taxon>
        <taxon>Pseudomonadales</taxon>
        <taxon>Pseudomonadaceae</taxon>
        <taxon>Pseudomonas</taxon>
    </lineage>
</organism>
<evidence type="ECO:0000259" key="7">
    <source>
        <dbReference type="SMART" id="SM00833"/>
    </source>
</evidence>
<evidence type="ECO:0000256" key="1">
    <source>
        <dbReference type="ARBA" id="ARBA00022741"/>
    </source>
</evidence>
<keyword evidence="1" id="KW-0547">Nucleotide-binding</keyword>
<feature type="domain" description="CobW C-terminal" evidence="7">
    <location>
        <begin position="255"/>
        <end position="372"/>
    </location>
</feature>
<dbReference type="EMBL" id="JALQCW010000024">
    <property type="protein sequence ID" value="MCK9798346.1"/>
    <property type="molecule type" value="Genomic_DNA"/>
</dbReference>
<keyword evidence="3" id="KW-0143">Chaperone</keyword>
<name>A0A9X1YUS7_9PSED</name>
<evidence type="ECO:0000256" key="5">
    <source>
        <dbReference type="ARBA" id="ARBA00045658"/>
    </source>
</evidence>
<dbReference type="PANTHER" id="PTHR43603:SF1">
    <property type="entry name" value="ZINC-REGULATED GTPASE METALLOPROTEIN ACTIVATOR 1"/>
    <property type="match status" value="1"/>
</dbReference>
<keyword evidence="2" id="KW-0378">Hydrolase</keyword>
<dbReference type="InterPro" id="IPR051927">
    <property type="entry name" value="Zn_Chap_cDPG_Synth"/>
</dbReference>
<dbReference type="PANTHER" id="PTHR43603">
    <property type="entry name" value="COBW DOMAIN-CONTAINING PROTEIN DDB_G0274527"/>
    <property type="match status" value="1"/>
</dbReference>
<accession>A0A9X1YUS7</accession>
<dbReference type="Pfam" id="PF02492">
    <property type="entry name" value="cobW"/>
    <property type="match status" value="1"/>
</dbReference>
<dbReference type="SMART" id="SM00833">
    <property type="entry name" value="CobW_C"/>
    <property type="match status" value="1"/>
</dbReference>
<dbReference type="RefSeq" id="WP_268265216.1">
    <property type="nucleotide sequence ID" value="NZ_JALQCW010000024.1"/>
</dbReference>
<dbReference type="GO" id="GO:0000166">
    <property type="term" value="F:nucleotide binding"/>
    <property type="evidence" value="ECO:0007669"/>
    <property type="project" value="UniProtKB-KW"/>
</dbReference>
<gene>
    <name evidence="8" type="ORF">M1B34_11575</name>
</gene>
<evidence type="ECO:0000256" key="6">
    <source>
        <dbReference type="ARBA" id="ARBA00049117"/>
    </source>
</evidence>
<dbReference type="InterPro" id="IPR027417">
    <property type="entry name" value="P-loop_NTPase"/>
</dbReference>
<evidence type="ECO:0000313" key="8">
    <source>
        <dbReference type="EMBL" id="MCK9798346.1"/>
    </source>
</evidence>
<evidence type="ECO:0000313" key="9">
    <source>
        <dbReference type="Proteomes" id="UP001155059"/>
    </source>
</evidence>
<dbReference type="InterPro" id="IPR036627">
    <property type="entry name" value="CobW-likC_sf"/>
</dbReference>
<comment type="caution">
    <text evidence="8">The sequence shown here is derived from an EMBL/GenBank/DDBJ whole genome shotgun (WGS) entry which is preliminary data.</text>
</comment>
<dbReference type="GO" id="GO:0016787">
    <property type="term" value="F:hydrolase activity"/>
    <property type="evidence" value="ECO:0007669"/>
    <property type="project" value="UniProtKB-KW"/>
</dbReference>
<dbReference type="SUPFAM" id="SSF52540">
    <property type="entry name" value="P-loop containing nucleoside triphosphate hydrolases"/>
    <property type="match status" value="1"/>
</dbReference>
<comment type="similarity">
    <text evidence="4">Belongs to the SIMIBI class G3E GTPase family. ZNG1 subfamily.</text>
</comment>
<proteinExistence type="inferred from homology"/>